<name>A0A8B7BIF0_PHODC</name>
<dbReference type="OrthoDB" id="1900877at2759"/>
<feature type="coiled-coil region" evidence="2">
    <location>
        <begin position="469"/>
        <end position="522"/>
    </location>
</feature>
<reference evidence="6" key="1">
    <citation type="submission" date="2025-08" db="UniProtKB">
        <authorList>
            <consortium name="RefSeq"/>
        </authorList>
    </citation>
    <scope>IDENTIFICATION</scope>
    <source>
        <tissue evidence="6">Young leaves</tissue>
    </source>
</reference>
<feature type="compositionally biased region" description="Polar residues" evidence="3">
    <location>
        <begin position="324"/>
        <end position="351"/>
    </location>
</feature>
<evidence type="ECO:0000313" key="5">
    <source>
        <dbReference type="Proteomes" id="UP000228380"/>
    </source>
</evidence>
<evidence type="ECO:0000256" key="1">
    <source>
        <dbReference type="ARBA" id="ARBA00005711"/>
    </source>
</evidence>
<evidence type="ECO:0000256" key="2">
    <source>
        <dbReference type="SAM" id="Coils"/>
    </source>
</evidence>
<organism evidence="5 6">
    <name type="scientific">Phoenix dactylifera</name>
    <name type="common">Date palm</name>
    <dbReference type="NCBI Taxonomy" id="42345"/>
    <lineage>
        <taxon>Eukaryota</taxon>
        <taxon>Viridiplantae</taxon>
        <taxon>Streptophyta</taxon>
        <taxon>Embryophyta</taxon>
        <taxon>Tracheophyta</taxon>
        <taxon>Spermatophyta</taxon>
        <taxon>Magnoliopsida</taxon>
        <taxon>Liliopsida</taxon>
        <taxon>Arecaceae</taxon>
        <taxon>Coryphoideae</taxon>
        <taxon>Phoeniceae</taxon>
        <taxon>Phoenix</taxon>
    </lineage>
</organism>
<feature type="region of interest" description="Disordered" evidence="3">
    <location>
        <begin position="321"/>
        <end position="384"/>
    </location>
</feature>
<proteinExistence type="inferred from homology"/>
<evidence type="ECO:0000256" key="3">
    <source>
        <dbReference type="SAM" id="MobiDB-lite"/>
    </source>
</evidence>
<dbReference type="InterPro" id="IPR005516">
    <property type="entry name" value="Remorin_C"/>
</dbReference>
<keyword evidence="2" id="KW-0175">Coiled coil</keyword>
<dbReference type="KEGG" id="pda:103697528"/>
<feature type="domain" description="Remorin C-terminal" evidence="4">
    <location>
        <begin position="436"/>
        <end position="538"/>
    </location>
</feature>
<dbReference type="PANTHER" id="PTHR31471">
    <property type="entry name" value="OS02G0116800 PROTEIN"/>
    <property type="match status" value="1"/>
</dbReference>
<keyword evidence="5" id="KW-1185">Reference proteome</keyword>
<dbReference type="AlphaFoldDB" id="A0A8B7BIF0"/>
<sequence length="548" mass="61498">MDYERIDKVQTGVISPSKLRMKLLGAHNCIKIGGRNSSRTSPSKIKDMEYSKNRLLAGDFDEVSCKDSKGALVLNDVADLDASRVVLSAKEVSSYKQRNQRFPCPKDLISKEKVDMGQNKIQTVSKNMSNQPHSNSNSSMIHPLRTLDVDSNVYDSGHDNASSYSFEFHRAERTSQHLMIGPFNRHVPSKWNDAEKWIVSRQMLHPNVLKKTGGQNQGNCQMNSTWLKVAPESMIPDQKHSVLQVADTRRIDPTNSTSQNLIEKFSCVPHYSNYNLVAVSGDSGQKEVYQKEPSVMERLVGESTVAPNVQSVLMRDVGTEMTPIPSQEPSQSASPLESLSHTHSPIPSMPSTPRREEQASTPIEATIGKDLGSKGKDGNEEISEKELKLKTRREIAALGIQLGKMNIASWASKEEVEHASPSPKTLGVDHVKMDYEARAAAWEEAENTKHMARCRREEVKIQVWESHQKEKFEAKMKKIEAQAERMRARALKRMADKLDITQKRVEEKRAMAEARMNQQAARAAHKAKQIRRTGQIPSSNCMCCSGFF</sequence>
<feature type="compositionally biased region" description="Basic and acidic residues" evidence="3">
    <location>
        <begin position="371"/>
        <end position="384"/>
    </location>
</feature>
<dbReference type="Pfam" id="PF03763">
    <property type="entry name" value="Remorin_C"/>
    <property type="match status" value="1"/>
</dbReference>
<dbReference type="PANTHER" id="PTHR31471:SF49">
    <property type="entry name" value="REMORIN FAMILY PROTEIN"/>
    <property type="match status" value="1"/>
</dbReference>
<evidence type="ECO:0000259" key="4">
    <source>
        <dbReference type="Pfam" id="PF03763"/>
    </source>
</evidence>
<dbReference type="RefSeq" id="XP_008777625.1">
    <property type="nucleotide sequence ID" value="XM_008779403.3"/>
</dbReference>
<evidence type="ECO:0000313" key="6">
    <source>
        <dbReference type="RefSeq" id="XP_008777625.1"/>
    </source>
</evidence>
<gene>
    <name evidence="6" type="primary">LOC103697528</name>
</gene>
<accession>A0A8B7BIF0</accession>
<comment type="similarity">
    <text evidence="1">Belongs to the remorin family.</text>
</comment>
<dbReference type="Proteomes" id="UP000228380">
    <property type="component" value="Unplaced"/>
</dbReference>
<dbReference type="GeneID" id="103697528"/>
<protein>
    <submittedName>
        <fullName evidence="6">Uncharacterized protein LOC103697528 isoform X1</fullName>
    </submittedName>
</protein>